<name>A0A0N8B699_9CRUS</name>
<organism evidence="1">
    <name type="scientific">Daphnia magna</name>
    <dbReference type="NCBI Taxonomy" id="35525"/>
    <lineage>
        <taxon>Eukaryota</taxon>
        <taxon>Metazoa</taxon>
        <taxon>Ecdysozoa</taxon>
        <taxon>Arthropoda</taxon>
        <taxon>Crustacea</taxon>
        <taxon>Branchiopoda</taxon>
        <taxon>Diplostraca</taxon>
        <taxon>Cladocera</taxon>
        <taxon>Anomopoda</taxon>
        <taxon>Daphniidae</taxon>
        <taxon>Daphnia</taxon>
    </lineage>
</organism>
<proteinExistence type="predicted"/>
<dbReference type="EMBL" id="GDIQ01050933">
    <property type="protein sequence ID" value="JAN43804.1"/>
    <property type="molecule type" value="Transcribed_RNA"/>
</dbReference>
<dbReference type="AlphaFoldDB" id="A0A0N8B699"/>
<evidence type="ECO:0000313" key="1">
    <source>
        <dbReference type="EMBL" id="JAN43804.1"/>
    </source>
</evidence>
<accession>A0A0N8B699</accession>
<protein>
    <submittedName>
        <fullName evidence="1">Uncharacterized protein</fullName>
    </submittedName>
</protein>
<reference evidence="1" key="1">
    <citation type="submission" date="2015-10" db="EMBL/GenBank/DDBJ databases">
        <title>EvidentialGene: Evidence-directed Construction of Complete mRNA Transcriptomes without Genomes.</title>
        <authorList>
            <person name="Gilbert D.G."/>
        </authorList>
    </citation>
    <scope>NUCLEOTIDE SEQUENCE</scope>
</reference>
<sequence length="180" mass="19679">MSISYLSLLLVLSAAWMGNGLPTEPKEPTSRDSRQMMFPIGVVPLQQPSNFFDYGTLVQNLHPAVKHRLLEALVTATTALSENSPLSPLPLAPGYKAGTRPDNLNSLNLDSNFENLASDEEIFQKVSHLLPYSLEELRDMQSRLGINAVVTIIIRALLGQLVNIVLLPIIMSIFTGLIAG</sequence>